<evidence type="ECO:0000259" key="10">
    <source>
        <dbReference type="PROSITE" id="PS51444"/>
    </source>
</evidence>
<reference evidence="11" key="1">
    <citation type="submission" date="2024-10" db="EMBL/GenBank/DDBJ databases">
        <authorList>
            <person name="Ryan C."/>
        </authorList>
    </citation>
    <scope>NUCLEOTIDE SEQUENCE [LARGE SCALE GENOMIC DNA]</scope>
</reference>
<feature type="domain" description="FH2" evidence="10">
    <location>
        <begin position="477"/>
        <end position="897"/>
    </location>
</feature>
<feature type="compositionally biased region" description="Basic residues" evidence="8">
    <location>
        <begin position="69"/>
        <end position="79"/>
    </location>
</feature>
<dbReference type="Proteomes" id="UP001497457">
    <property type="component" value="Chromosome 25rd"/>
</dbReference>
<dbReference type="SMART" id="SM00498">
    <property type="entry name" value="FH2"/>
    <property type="match status" value="1"/>
</dbReference>
<dbReference type="SUPFAM" id="SSF101447">
    <property type="entry name" value="Formin homology 2 domain (FH2 domain)"/>
    <property type="match status" value="1"/>
</dbReference>
<evidence type="ECO:0000256" key="1">
    <source>
        <dbReference type="ARBA" id="ARBA00004167"/>
    </source>
</evidence>
<evidence type="ECO:0000313" key="11">
    <source>
        <dbReference type="EMBL" id="CAL4998886.1"/>
    </source>
</evidence>
<organism evidence="11 12">
    <name type="scientific">Urochloa decumbens</name>
    <dbReference type="NCBI Taxonomy" id="240449"/>
    <lineage>
        <taxon>Eukaryota</taxon>
        <taxon>Viridiplantae</taxon>
        <taxon>Streptophyta</taxon>
        <taxon>Embryophyta</taxon>
        <taxon>Tracheophyta</taxon>
        <taxon>Spermatophyta</taxon>
        <taxon>Magnoliopsida</taxon>
        <taxon>Liliopsida</taxon>
        <taxon>Poales</taxon>
        <taxon>Poaceae</taxon>
        <taxon>PACMAD clade</taxon>
        <taxon>Panicoideae</taxon>
        <taxon>Panicodae</taxon>
        <taxon>Paniceae</taxon>
        <taxon>Melinidinae</taxon>
        <taxon>Urochloa</taxon>
    </lineage>
</organism>
<feature type="region of interest" description="Disordered" evidence="8">
    <location>
        <begin position="431"/>
        <end position="472"/>
    </location>
</feature>
<proteinExistence type="inferred from homology"/>
<dbReference type="PANTHER" id="PTHR23213">
    <property type="entry name" value="FORMIN-RELATED"/>
    <property type="match status" value="1"/>
</dbReference>
<feature type="compositionally biased region" description="Polar residues" evidence="8">
    <location>
        <begin position="382"/>
        <end position="398"/>
    </location>
</feature>
<keyword evidence="4 9" id="KW-1133">Transmembrane helix</keyword>
<keyword evidence="3" id="KW-0732">Signal</keyword>
<sequence>MGLAMECVLLLITTSSIALILLNFQALEGALRLPSHEGSDGEVSVAAVTRDVGAGFVSRFRMLVGLEHRRPRHRRHRRNAAAPAPAPAPAPAASPHEARAPAPEPASAPLPHTSHSRVPLKTRSHVAPVRSVARKLGGGGHTRLPKAAIVALAVAGACLLVLGLAIVAVSLRRSRKLQKKPFKLLFHGSRAHRSPCSTMKVSSHPSPDTLFLSSAVQCEEDYRFLKDSSESKRSSTPSKNAELNVNDCTVKTNASLQSDEADSFHSVPCSRSSGGSIAESPLQICDKTITDPSPSSPHPDDSPSGSSYQSLSPDFRSHFSPKTPISTASDHIHVSNNFCHLPEKQDYQETAKTANTSGSMAQPESQRVEQHNSNRYMDPSSGYKSTSNATEITPSKTNTVFSVPNAEFNLDSKETSRSLAEGAEFKPSSAICVLKSPPPPPKSPPPPPPPNKPPSSLTGQNSAQPPLPPPLPIQVQVGNDGLPLPRLKPLHWDKVRATPNRAMVWNDIQSSSFQFEFDEQTIKSLFAYNFQGPVKTEDAKNKTLSTNNHVIEHHKLQNTTILLKTLNASTEQVCISITEGTGLSVQQLEALVKMKPSEEEEKKLLDYDGDINMLDPAENFVKVLLTIPMAFSRIEAMLYKETFDDEVAHLRMSFALIKGACSELRSSKLFLRLLEAVLKTGNRMNVGTIRGGASAFKLDALLKLSDIRGADGKTTLLHFVVHEMVRSQGLKASDKIRGTPGPYQATATGHEKYMEMGTEFVSELSNELGNVKKVASIDLDTLKSSISNLSHGLAQLSRLVRKDLTCNDRNQNFLQCMISFQTHAENTLQELKVDEANVIQQVRELTEYYHGEVGKNESNLLYIFIIMRDFLSLLDRVCQEMRSSKYIQHQNIVLPLR</sequence>
<feature type="region of interest" description="Disordered" evidence="8">
    <location>
        <begin position="68"/>
        <end position="121"/>
    </location>
</feature>
<evidence type="ECO:0000256" key="6">
    <source>
        <dbReference type="ARBA" id="ARBA00025793"/>
    </source>
</evidence>
<gene>
    <name evidence="11" type="ORF">URODEC1_LOCUS64045</name>
</gene>
<dbReference type="InterPro" id="IPR042201">
    <property type="entry name" value="FH2_Formin_sf"/>
</dbReference>
<dbReference type="Gene3D" id="1.20.58.2220">
    <property type="entry name" value="Formin, FH2 domain"/>
    <property type="match status" value="1"/>
</dbReference>
<feature type="region of interest" description="Disordered" evidence="8">
    <location>
        <begin position="259"/>
        <end position="327"/>
    </location>
</feature>
<dbReference type="InterPro" id="IPR015425">
    <property type="entry name" value="FH2_Formin"/>
</dbReference>
<feature type="transmembrane region" description="Helical" evidence="9">
    <location>
        <begin position="147"/>
        <end position="171"/>
    </location>
</feature>
<dbReference type="PROSITE" id="PS51444">
    <property type="entry name" value="FH2"/>
    <property type="match status" value="1"/>
</dbReference>
<protein>
    <recommendedName>
        <fullName evidence="7">Formin-like protein</fullName>
    </recommendedName>
</protein>
<feature type="compositionally biased region" description="Polar residues" evidence="8">
    <location>
        <begin position="350"/>
        <end position="365"/>
    </location>
</feature>
<evidence type="ECO:0000256" key="9">
    <source>
        <dbReference type="SAM" id="Phobius"/>
    </source>
</evidence>
<feature type="compositionally biased region" description="Low complexity" evidence="8">
    <location>
        <begin position="302"/>
        <end position="314"/>
    </location>
</feature>
<evidence type="ECO:0000256" key="2">
    <source>
        <dbReference type="ARBA" id="ARBA00022692"/>
    </source>
</evidence>
<name>A0ABC9BEB3_9POAL</name>
<evidence type="ECO:0000313" key="12">
    <source>
        <dbReference type="Proteomes" id="UP001497457"/>
    </source>
</evidence>
<feature type="compositionally biased region" description="Pro residues" evidence="8">
    <location>
        <begin position="436"/>
        <end position="453"/>
    </location>
</feature>
<dbReference type="GO" id="GO:0016020">
    <property type="term" value="C:membrane"/>
    <property type="evidence" value="ECO:0007669"/>
    <property type="project" value="UniProtKB-SubCell"/>
</dbReference>
<keyword evidence="12" id="KW-1185">Reference proteome</keyword>
<dbReference type="AlphaFoldDB" id="A0ABC9BEB3"/>
<evidence type="ECO:0000256" key="7">
    <source>
        <dbReference type="RuleBase" id="RU361260"/>
    </source>
</evidence>
<dbReference type="Pfam" id="PF02181">
    <property type="entry name" value="FH2"/>
    <property type="match status" value="1"/>
</dbReference>
<dbReference type="PANTHER" id="PTHR23213:SF177">
    <property type="entry name" value="FORMIN-LIKE PROTEIN 11"/>
    <property type="match status" value="1"/>
</dbReference>
<accession>A0ABC9BEB3</accession>
<evidence type="ECO:0000256" key="5">
    <source>
        <dbReference type="ARBA" id="ARBA00023136"/>
    </source>
</evidence>
<evidence type="ECO:0000256" key="4">
    <source>
        <dbReference type="ARBA" id="ARBA00022989"/>
    </source>
</evidence>
<evidence type="ECO:0000256" key="3">
    <source>
        <dbReference type="ARBA" id="ARBA00022729"/>
    </source>
</evidence>
<evidence type="ECO:0000256" key="8">
    <source>
        <dbReference type="SAM" id="MobiDB-lite"/>
    </source>
</evidence>
<dbReference type="EMBL" id="OZ075135">
    <property type="protein sequence ID" value="CAL4998886.1"/>
    <property type="molecule type" value="Genomic_DNA"/>
</dbReference>
<keyword evidence="5 9" id="KW-0472">Membrane</keyword>
<comment type="subcellular location">
    <subcellularLocation>
        <location evidence="1">Membrane</location>
        <topology evidence="1">Single-pass membrane protein</topology>
    </subcellularLocation>
</comment>
<keyword evidence="2 9" id="KW-0812">Transmembrane</keyword>
<feature type="region of interest" description="Disordered" evidence="8">
    <location>
        <begin position="349"/>
        <end position="398"/>
    </location>
</feature>
<comment type="similarity">
    <text evidence="6">Belongs to the formin-like family. Class-I subfamily.</text>
</comment>
<dbReference type="InterPro" id="IPR027643">
    <property type="entry name" value="Formin-like_plant"/>
</dbReference>